<name>A0A9D2D1B8_9FIRM</name>
<dbReference type="InterPro" id="IPR050924">
    <property type="entry name" value="Peroxiredoxin_BCP/PrxQ"/>
</dbReference>
<evidence type="ECO:0000259" key="14">
    <source>
        <dbReference type="PROSITE" id="PS51352"/>
    </source>
</evidence>
<evidence type="ECO:0000256" key="8">
    <source>
        <dbReference type="ARBA" id="ARBA00023284"/>
    </source>
</evidence>
<dbReference type="FunFam" id="3.40.30.10:FF:000007">
    <property type="entry name" value="Thioredoxin-dependent thiol peroxidase"/>
    <property type="match status" value="1"/>
</dbReference>
<dbReference type="PANTHER" id="PTHR42801:SF4">
    <property type="entry name" value="AHPC_TSA FAMILY PROTEIN"/>
    <property type="match status" value="1"/>
</dbReference>
<dbReference type="InterPro" id="IPR013766">
    <property type="entry name" value="Thioredoxin_domain"/>
</dbReference>
<sequence>MLETGISAPDFTLCDQDGKEVRLSDFRGKKVVLYFYSKDNTAGCNKQACGFGELYPQFVEKGAEVIGISKDTVASHRKFADKFELPFTLLADPEKEVLQLYDVLKEKTMYGKKVMGTVRTTYLINEEGIIEKAFGKVKPGENPAQMLGEL</sequence>
<comment type="caution">
    <text evidence="15">The sequence shown here is derived from an EMBL/GenBank/DDBJ whole genome shotgun (WGS) entry which is preliminary data.</text>
</comment>
<dbReference type="InterPro" id="IPR024706">
    <property type="entry name" value="Peroxiredoxin_AhpC-typ"/>
</dbReference>
<evidence type="ECO:0000256" key="2">
    <source>
        <dbReference type="ARBA" id="ARBA00011245"/>
    </source>
</evidence>
<dbReference type="InterPro" id="IPR000866">
    <property type="entry name" value="AhpC/TSA"/>
</dbReference>
<comment type="catalytic activity">
    <reaction evidence="12">
        <text>a hydroperoxide + [thioredoxin]-dithiol = an alcohol + [thioredoxin]-disulfide + H2O</text>
        <dbReference type="Rhea" id="RHEA:62620"/>
        <dbReference type="Rhea" id="RHEA-COMP:10698"/>
        <dbReference type="Rhea" id="RHEA-COMP:10700"/>
        <dbReference type="ChEBI" id="CHEBI:15377"/>
        <dbReference type="ChEBI" id="CHEBI:29950"/>
        <dbReference type="ChEBI" id="CHEBI:30879"/>
        <dbReference type="ChEBI" id="CHEBI:35924"/>
        <dbReference type="ChEBI" id="CHEBI:50058"/>
        <dbReference type="EC" id="1.11.1.24"/>
    </reaction>
</comment>
<protein>
    <recommendedName>
        <fullName evidence="3">thioredoxin-dependent peroxiredoxin</fullName>
        <ecNumber evidence="3">1.11.1.24</ecNumber>
    </recommendedName>
    <alternativeName>
        <fullName evidence="11">Bacterioferritin comigratory protein</fullName>
    </alternativeName>
    <alternativeName>
        <fullName evidence="9">Thioredoxin peroxidase</fullName>
    </alternativeName>
</protein>
<evidence type="ECO:0000256" key="5">
    <source>
        <dbReference type="ARBA" id="ARBA00022862"/>
    </source>
</evidence>
<dbReference type="SUPFAM" id="SSF52833">
    <property type="entry name" value="Thioredoxin-like"/>
    <property type="match status" value="1"/>
</dbReference>
<keyword evidence="4" id="KW-0575">Peroxidase</keyword>
<keyword evidence="5" id="KW-0049">Antioxidant</keyword>
<dbReference type="GO" id="GO:0008379">
    <property type="term" value="F:thioredoxin peroxidase activity"/>
    <property type="evidence" value="ECO:0007669"/>
    <property type="project" value="TreeGrafter"/>
</dbReference>
<evidence type="ECO:0000256" key="9">
    <source>
        <dbReference type="ARBA" id="ARBA00032824"/>
    </source>
</evidence>
<dbReference type="Gene3D" id="3.40.30.10">
    <property type="entry name" value="Glutaredoxin"/>
    <property type="match status" value="1"/>
</dbReference>
<dbReference type="GO" id="GO:0034599">
    <property type="term" value="P:cellular response to oxidative stress"/>
    <property type="evidence" value="ECO:0007669"/>
    <property type="project" value="TreeGrafter"/>
</dbReference>
<dbReference type="EMBL" id="DXCH01000058">
    <property type="protein sequence ID" value="HIZ06724.1"/>
    <property type="molecule type" value="Genomic_DNA"/>
</dbReference>
<dbReference type="Pfam" id="PF00578">
    <property type="entry name" value="AhpC-TSA"/>
    <property type="match status" value="1"/>
</dbReference>
<dbReference type="PROSITE" id="PS51352">
    <property type="entry name" value="THIOREDOXIN_2"/>
    <property type="match status" value="1"/>
</dbReference>
<dbReference type="PANTHER" id="PTHR42801">
    <property type="entry name" value="THIOREDOXIN-DEPENDENT PEROXIDE REDUCTASE"/>
    <property type="match status" value="1"/>
</dbReference>
<evidence type="ECO:0000313" key="16">
    <source>
        <dbReference type="Proteomes" id="UP000824024"/>
    </source>
</evidence>
<keyword evidence="8" id="KW-0676">Redox-active center</keyword>
<gene>
    <name evidence="15" type="ORF">IAA08_02170</name>
</gene>
<comment type="subunit">
    <text evidence="2">Monomer.</text>
</comment>
<reference evidence="15" key="1">
    <citation type="journal article" date="2021" name="PeerJ">
        <title>Extensive microbial diversity within the chicken gut microbiome revealed by metagenomics and culture.</title>
        <authorList>
            <person name="Gilroy R."/>
            <person name="Ravi A."/>
            <person name="Getino M."/>
            <person name="Pursley I."/>
            <person name="Horton D.L."/>
            <person name="Alikhan N.F."/>
            <person name="Baker D."/>
            <person name="Gharbi K."/>
            <person name="Hall N."/>
            <person name="Watson M."/>
            <person name="Adriaenssens E.M."/>
            <person name="Foster-Nyarko E."/>
            <person name="Jarju S."/>
            <person name="Secka A."/>
            <person name="Antonio M."/>
            <person name="Oren A."/>
            <person name="Chaudhuri R.R."/>
            <person name="La Ragione R."/>
            <person name="Hildebrand F."/>
            <person name="Pallen M.J."/>
        </authorList>
    </citation>
    <scope>NUCLEOTIDE SEQUENCE</scope>
    <source>
        <strain evidence="15">CHK192-9172</strain>
    </source>
</reference>
<evidence type="ECO:0000256" key="6">
    <source>
        <dbReference type="ARBA" id="ARBA00023002"/>
    </source>
</evidence>
<dbReference type="GO" id="GO:0045454">
    <property type="term" value="P:cell redox homeostasis"/>
    <property type="evidence" value="ECO:0007669"/>
    <property type="project" value="TreeGrafter"/>
</dbReference>
<dbReference type="GO" id="GO:0005737">
    <property type="term" value="C:cytoplasm"/>
    <property type="evidence" value="ECO:0007669"/>
    <property type="project" value="TreeGrafter"/>
</dbReference>
<dbReference type="CDD" id="cd03017">
    <property type="entry name" value="PRX_BCP"/>
    <property type="match status" value="1"/>
</dbReference>
<comment type="function">
    <text evidence="1">Thiol-specific peroxidase that catalyzes the reduction of hydrogen peroxide and organic hydroperoxides to water and alcohols, respectively. Plays a role in cell protection against oxidative stress by detoxifying peroxides and as sensor of hydrogen peroxide-mediated signaling events.</text>
</comment>
<evidence type="ECO:0000256" key="4">
    <source>
        <dbReference type="ARBA" id="ARBA00022559"/>
    </source>
</evidence>
<keyword evidence="7" id="KW-1015">Disulfide bond</keyword>
<dbReference type="Proteomes" id="UP000824024">
    <property type="component" value="Unassembled WGS sequence"/>
</dbReference>
<comment type="similarity">
    <text evidence="10">Belongs to the peroxiredoxin family. BCP/PrxQ subfamily.</text>
</comment>
<evidence type="ECO:0000256" key="13">
    <source>
        <dbReference type="PIRSR" id="PIRSR000239-1"/>
    </source>
</evidence>
<dbReference type="PIRSF" id="PIRSF000239">
    <property type="entry name" value="AHPC"/>
    <property type="match status" value="1"/>
</dbReference>
<feature type="active site" description="Cysteine sulfenic acid (-SOH) intermediate; for peroxidase activity" evidence="13">
    <location>
        <position position="44"/>
    </location>
</feature>
<feature type="domain" description="Thioredoxin" evidence="14">
    <location>
        <begin position="2"/>
        <end position="150"/>
    </location>
</feature>
<dbReference type="EC" id="1.11.1.24" evidence="3"/>
<proteinExistence type="inferred from homology"/>
<evidence type="ECO:0000313" key="15">
    <source>
        <dbReference type="EMBL" id="HIZ06724.1"/>
    </source>
</evidence>
<reference evidence="15" key="2">
    <citation type="submission" date="2021-04" db="EMBL/GenBank/DDBJ databases">
        <authorList>
            <person name="Gilroy R."/>
        </authorList>
    </citation>
    <scope>NUCLEOTIDE SEQUENCE</scope>
    <source>
        <strain evidence="15">CHK192-9172</strain>
    </source>
</reference>
<evidence type="ECO:0000256" key="3">
    <source>
        <dbReference type="ARBA" id="ARBA00013017"/>
    </source>
</evidence>
<dbReference type="InterPro" id="IPR036249">
    <property type="entry name" value="Thioredoxin-like_sf"/>
</dbReference>
<evidence type="ECO:0000256" key="1">
    <source>
        <dbReference type="ARBA" id="ARBA00003330"/>
    </source>
</evidence>
<accession>A0A9D2D1B8</accession>
<evidence type="ECO:0000256" key="10">
    <source>
        <dbReference type="ARBA" id="ARBA00038489"/>
    </source>
</evidence>
<evidence type="ECO:0000256" key="11">
    <source>
        <dbReference type="ARBA" id="ARBA00041373"/>
    </source>
</evidence>
<evidence type="ECO:0000256" key="7">
    <source>
        <dbReference type="ARBA" id="ARBA00023157"/>
    </source>
</evidence>
<keyword evidence="6" id="KW-0560">Oxidoreductase</keyword>
<evidence type="ECO:0000256" key="12">
    <source>
        <dbReference type="ARBA" id="ARBA00049091"/>
    </source>
</evidence>
<organism evidence="15 16">
    <name type="scientific">Candidatus Eubacterium avistercoris</name>
    <dbReference type="NCBI Taxonomy" id="2838567"/>
    <lineage>
        <taxon>Bacteria</taxon>
        <taxon>Bacillati</taxon>
        <taxon>Bacillota</taxon>
        <taxon>Clostridia</taxon>
        <taxon>Eubacteriales</taxon>
        <taxon>Eubacteriaceae</taxon>
        <taxon>Eubacterium</taxon>
    </lineage>
</organism>
<dbReference type="AlphaFoldDB" id="A0A9D2D1B8"/>